<feature type="transmembrane region" description="Helical" evidence="6">
    <location>
        <begin position="306"/>
        <end position="328"/>
    </location>
</feature>
<dbReference type="Pfam" id="PF05653">
    <property type="entry name" value="Mg_trans_NIPA"/>
    <property type="match status" value="2"/>
</dbReference>
<evidence type="ECO:0000313" key="8">
    <source>
        <dbReference type="Proteomes" id="UP000217199"/>
    </source>
</evidence>
<feature type="transmembrane region" description="Helical" evidence="6">
    <location>
        <begin position="178"/>
        <end position="198"/>
    </location>
</feature>
<dbReference type="InParanoid" id="A0A286UID0"/>
<evidence type="ECO:0000256" key="1">
    <source>
        <dbReference type="ARBA" id="ARBA00004141"/>
    </source>
</evidence>
<dbReference type="GO" id="GO:0015095">
    <property type="term" value="F:magnesium ion transmembrane transporter activity"/>
    <property type="evidence" value="ECO:0007669"/>
    <property type="project" value="InterPro"/>
</dbReference>
<dbReference type="OrthoDB" id="165382at2759"/>
<evidence type="ECO:0000256" key="2">
    <source>
        <dbReference type="ARBA" id="ARBA00022692"/>
    </source>
</evidence>
<keyword evidence="8" id="KW-1185">Reference proteome</keyword>
<organism evidence="7 8">
    <name type="scientific">Pyrrhoderma noxium</name>
    <dbReference type="NCBI Taxonomy" id="2282107"/>
    <lineage>
        <taxon>Eukaryota</taxon>
        <taxon>Fungi</taxon>
        <taxon>Dikarya</taxon>
        <taxon>Basidiomycota</taxon>
        <taxon>Agaricomycotina</taxon>
        <taxon>Agaricomycetes</taxon>
        <taxon>Hymenochaetales</taxon>
        <taxon>Hymenochaetaceae</taxon>
        <taxon>Pyrrhoderma</taxon>
    </lineage>
</organism>
<comment type="caution">
    <text evidence="7">The sequence shown here is derived from an EMBL/GenBank/DDBJ whole genome shotgun (WGS) entry which is preliminary data.</text>
</comment>
<dbReference type="SUPFAM" id="SSF103481">
    <property type="entry name" value="Multidrug resistance efflux transporter EmrE"/>
    <property type="match status" value="1"/>
</dbReference>
<feature type="transmembrane region" description="Helical" evidence="6">
    <location>
        <begin position="263"/>
        <end position="286"/>
    </location>
</feature>
<feature type="transmembrane region" description="Helical" evidence="6">
    <location>
        <begin position="139"/>
        <end position="158"/>
    </location>
</feature>
<name>A0A286UID0_9AGAM</name>
<comment type="subcellular location">
    <subcellularLocation>
        <location evidence="1">Membrane</location>
        <topology evidence="1">Multi-pass membrane protein</topology>
    </subcellularLocation>
</comment>
<protein>
    <submittedName>
        <fullName evidence="7">Magnesium transporter NIPA</fullName>
    </submittedName>
</protein>
<gene>
    <name evidence="7" type="ORF">PNOK_0430500</name>
</gene>
<dbReference type="PANTHER" id="PTHR12570:SF82">
    <property type="entry name" value="NIPA-LIKE PROTEIN 3"/>
    <property type="match status" value="1"/>
</dbReference>
<evidence type="ECO:0000256" key="6">
    <source>
        <dbReference type="SAM" id="Phobius"/>
    </source>
</evidence>
<dbReference type="PANTHER" id="PTHR12570">
    <property type="match status" value="1"/>
</dbReference>
<feature type="compositionally biased region" description="Basic and acidic residues" evidence="5">
    <location>
        <begin position="488"/>
        <end position="507"/>
    </location>
</feature>
<feature type="transmembrane region" description="Helical" evidence="6">
    <location>
        <begin position="367"/>
        <end position="389"/>
    </location>
</feature>
<feature type="compositionally biased region" description="Basic and acidic residues" evidence="5">
    <location>
        <begin position="464"/>
        <end position="479"/>
    </location>
</feature>
<evidence type="ECO:0000256" key="5">
    <source>
        <dbReference type="SAM" id="MobiDB-lite"/>
    </source>
</evidence>
<dbReference type="AlphaFoldDB" id="A0A286UID0"/>
<evidence type="ECO:0000313" key="7">
    <source>
        <dbReference type="EMBL" id="PAV19371.1"/>
    </source>
</evidence>
<feature type="transmembrane region" description="Helical" evidence="6">
    <location>
        <begin position="36"/>
        <end position="59"/>
    </location>
</feature>
<keyword evidence="4 6" id="KW-0472">Membrane</keyword>
<feature type="transmembrane region" description="Helical" evidence="6">
    <location>
        <begin position="340"/>
        <end position="361"/>
    </location>
</feature>
<evidence type="ECO:0000256" key="4">
    <source>
        <dbReference type="ARBA" id="ARBA00023136"/>
    </source>
</evidence>
<feature type="transmembrane region" description="Helical" evidence="6">
    <location>
        <begin position="79"/>
        <end position="98"/>
    </location>
</feature>
<dbReference type="InterPro" id="IPR037185">
    <property type="entry name" value="EmrE-like"/>
</dbReference>
<proteinExistence type="predicted"/>
<evidence type="ECO:0000256" key="3">
    <source>
        <dbReference type="ARBA" id="ARBA00022989"/>
    </source>
</evidence>
<sequence>MSSTLWAFARDVSDEVARQDSQPQTPPPPPPDANPVVGFIIGLSIVLIASVLNAGGLNLTKLDHVRTSAVPRASRRKDWLRPLWLLGMLLYILSQLIGSTLALRYLRAEYVAPLGATSLIFNFLFASILVGTPVTSTDIYGTIVVIVGVVGIVAFGSINSGLESGMDLSRLKYLWARAHWILLFVFKSVLLSLLFIFASQLERVRTARMDISAVPFSGQFSPRDVISGQNNWWQRVRSSWDNLLNWIAMHLENWTASKDEKTLGWTLGIVWACCGGGLAGGCLVFARASVQLISGALSHENTGNQFVHVAAIATFVFLGITAVMQIICLNRGLRAYDSTLVVPVFYGVYTGTGFVDALVFNDEIDQYHSWTLFLIAVSILVLVSGVVLLTHKKPEPGARASTASASHGSIALGSVPSTRKKDVSESRPEENEALREDVDGDPVVWDLGNASDDESDDATLAAHGDSRSSQDEHRDDKSKTGLAGTPGEEGRSLIQRNDEHEHDRDEW</sequence>
<dbReference type="Proteomes" id="UP000217199">
    <property type="component" value="Unassembled WGS sequence"/>
</dbReference>
<accession>A0A286UID0</accession>
<keyword evidence="3 6" id="KW-1133">Transmembrane helix</keyword>
<feature type="region of interest" description="Disordered" evidence="5">
    <location>
        <begin position="396"/>
        <end position="507"/>
    </location>
</feature>
<dbReference type="InterPro" id="IPR008521">
    <property type="entry name" value="Mg_trans_NIPA"/>
</dbReference>
<feature type="compositionally biased region" description="Basic and acidic residues" evidence="5">
    <location>
        <begin position="419"/>
        <end position="437"/>
    </location>
</feature>
<dbReference type="Gene3D" id="1.10.3730.20">
    <property type="match status" value="1"/>
</dbReference>
<keyword evidence="2 6" id="KW-0812">Transmembrane</keyword>
<reference evidence="7 8" key="1">
    <citation type="journal article" date="2017" name="Mol. Ecol.">
        <title>Comparative and population genomic landscape of Phellinus noxius: A hypervariable fungus causing root rot in trees.</title>
        <authorList>
            <person name="Chung C.L."/>
            <person name="Lee T.J."/>
            <person name="Akiba M."/>
            <person name="Lee H.H."/>
            <person name="Kuo T.H."/>
            <person name="Liu D."/>
            <person name="Ke H.M."/>
            <person name="Yokoi T."/>
            <person name="Roa M.B."/>
            <person name="Lu M.J."/>
            <person name="Chang Y.Y."/>
            <person name="Ann P.J."/>
            <person name="Tsai J.N."/>
            <person name="Chen C.Y."/>
            <person name="Tzean S.S."/>
            <person name="Ota Y."/>
            <person name="Hattori T."/>
            <person name="Sahashi N."/>
            <person name="Liou R.F."/>
            <person name="Kikuchi T."/>
            <person name="Tsai I.J."/>
        </authorList>
    </citation>
    <scope>NUCLEOTIDE SEQUENCE [LARGE SCALE GENOMIC DNA]</scope>
    <source>
        <strain evidence="7 8">FFPRI411160</strain>
    </source>
</reference>
<feature type="transmembrane region" description="Helical" evidence="6">
    <location>
        <begin position="110"/>
        <end position="132"/>
    </location>
</feature>
<dbReference type="EMBL" id="NBII01000004">
    <property type="protein sequence ID" value="PAV19371.1"/>
    <property type="molecule type" value="Genomic_DNA"/>
</dbReference>
<dbReference type="GO" id="GO:0016020">
    <property type="term" value="C:membrane"/>
    <property type="evidence" value="ECO:0007669"/>
    <property type="project" value="UniProtKB-SubCell"/>
</dbReference>